<sequence>MKSIWQEENDYYKLGRLKDEMVKKAEELLNIKLPNSYINILKQQNGGYIKFNAYPTNIPNSWAEDHVNVEHIIGIGLGMDKGILQSEYLIQEWELPNNVVLISGDGHSWIALDYRIKMTEPPVIFIDTEEEKIIELAPNFEAFLNGLTVGNNKSLISHQE</sequence>
<organism evidence="2 3">
    <name type="scientific">Solibacillus isronensis B3W22</name>
    <dbReference type="NCBI Taxonomy" id="1224748"/>
    <lineage>
        <taxon>Bacteria</taxon>
        <taxon>Bacillati</taxon>
        <taxon>Bacillota</taxon>
        <taxon>Bacilli</taxon>
        <taxon>Bacillales</taxon>
        <taxon>Caryophanaceae</taxon>
        <taxon>Solibacillus</taxon>
    </lineage>
</organism>
<dbReference type="SMART" id="SM00860">
    <property type="entry name" value="SMI1_KNR4"/>
    <property type="match status" value="1"/>
</dbReference>
<evidence type="ECO:0000259" key="1">
    <source>
        <dbReference type="SMART" id="SM00860"/>
    </source>
</evidence>
<dbReference type="EMBL" id="AMCK01000020">
    <property type="protein sequence ID" value="EKB44056.1"/>
    <property type="molecule type" value="Genomic_DNA"/>
</dbReference>
<feature type="domain" description="Knr4/Smi1-like" evidence="1">
    <location>
        <begin position="16"/>
        <end position="146"/>
    </location>
</feature>
<comment type="caution">
    <text evidence="2">The sequence shown here is derived from an EMBL/GenBank/DDBJ whole genome shotgun (WGS) entry which is preliminary data.</text>
</comment>
<protein>
    <submittedName>
        <fullName evidence="2">SMI1 / KNR4 family protein</fullName>
    </submittedName>
</protein>
<dbReference type="Gene3D" id="3.40.1580.10">
    <property type="entry name" value="SMI1/KNR4-like"/>
    <property type="match status" value="1"/>
</dbReference>
<accession>K1KNE1</accession>
<dbReference type="AlphaFoldDB" id="K1KNE1"/>
<dbReference type="Pfam" id="PF14568">
    <property type="entry name" value="SUKH_6"/>
    <property type="match status" value="1"/>
</dbReference>
<name>K1KNE1_9BACL</name>
<dbReference type="SUPFAM" id="SSF160631">
    <property type="entry name" value="SMI1/KNR4-like"/>
    <property type="match status" value="1"/>
</dbReference>
<dbReference type="InterPro" id="IPR018958">
    <property type="entry name" value="Knr4/Smi1-like_dom"/>
</dbReference>
<dbReference type="PATRIC" id="fig|1224748.3.peg.3116"/>
<keyword evidence="3" id="KW-1185">Reference proteome</keyword>
<dbReference type="RefSeq" id="WP_008407880.1">
    <property type="nucleotide sequence ID" value="NZ_AMCK01000020.1"/>
</dbReference>
<dbReference type="Proteomes" id="UP000004738">
    <property type="component" value="Unassembled WGS sequence"/>
</dbReference>
<proteinExistence type="predicted"/>
<evidence type="ECO:0000313" key="2">
    <source>
        <dbReference type="EMBL" id="EKB44056.1"/>
    </source>
</evidence>
<reference evidence="2 3" key="1">
    <citation type="journal article" date="2012" name="J. Bacteriol.">
        <title>Draft Genome Sequence of Bacillus isronensis Strain B3W22, Isolated from the Upper Atmosphere.</title>
        <authorList>
            <person name="Shivaji S."/>
            <person name="Ara S."/>
            <person name="Singh S.K."/>
            <person name="Bandi S."/>
            <person name="Singh A."/>
            <person name="Pinnaka A.K."/>
        </authorList>
    </citation>
    <scope>NUCLEOTIDE SEQUENCE [LARGE SCALE GENOMIC DNA]</scope>
    <source>
        <strain evidence="2 3">B3W22</strain>
    </source>
</reference>
<evidence type="ECO:0000313" key="3">
    <source>
        <dbReference type="Proteomes" id="UP000004738"/>
    </source>
</evidence>
<gene>
    <name evidence="2" type="ORF">B857_03142</name>
</gene>
<dbReference type="InterPro" id="IPR037883">
    <property type="entry name" value="Knr4/Smi1-like_sf"/>
</dbReference>